<evidence type="ECO:0000313" key="3">
    <source>
        <dbReference type="Proteomes" id="UP000285405"/>
    </source>
</evidence>
<sequence>MIFLHAIMASSLATTCLAAATGSSYNIKRNLNQDDIFLHSKEGEVKMVPESQHKTNISGMATASREQHYGNLVNVKEAPSIQDNAKHCKTQSVFSVLPVEQYIGWDVPMSGVVRAPADSSVSINVASGYWIGNSLKFSATRNLDDIKLFIVKSLGVAYDKSWTTTYSAGYSYTIPKGKYGAIVSNPLITKHSGYVDKGCIGSSTRTEFSMESYKSKEFAHMKWVDGIISLCLGDTYPLPKCMGNGTL</sequence>
<keyword evidence="1" id="KW-0732">Signal</keyword>
<gene>
    <name evidence="2" type="ORF">GcC1_215013</name>
</gene>
<name>A0A420H9C2_9PEZI</name>
<comment type="caution">
    <text evidence="2">The sequence shown here is derived from an EMBL/GenBank/DDBJ whole genome shotgun (WGS) entry which is preliminary data.</text>
</comment>
<dbReference type="OrthoDB" id="4831122at2759"/>
<dbReference type="AlphaFoldDB" id="A0A420H9C2"/>
<protein>
    <submittedName>
        <fullName evidence="2">Putative celp0028 effector like protein</fullName>
    </submittedName>
</protein>
<feature type="signal peptide" evidence="1">
    <location>
        <begin position="1"/>
        <end position="18"/>
    </location>
</feature>
<evidence type="ECO:0000256" key="1">
    <source>
        <dbReference type="SAM" id="SignalP"/>
    </source>
</evidence>
<proteinExistence type="predicted"/>
<feature type="chain" id="PRO_5019388970" evidence="1">
    <location>
        <begin position="19"/>
        <end position="247"/>
    </location>
</feature>
<accession>A0A420H9C2</accession>
<dbReference type="Proteomes" id="UP000285405">
    <property type="component" value="Unassembled WGS sequence"/>
</dbReference>
<dbReference type="EMBL" id="MCBR01021592">
    <property type="protein sequence ID" value="RKF54011.1"/>
    <property type="molecule type" value="Genomic_DNA"/>
</dbReference>
<evidence type="ECO:0000313" key="2">
    <source>
        <dbReference type="EMBL" id="RKF54011.1"/>
    </source>
</evidence>
<organism evidence="2 3">
    <name type="scientific">Golovinomyces cichoracearum</name>
    <dbReference type="NCBI Taxonomy" id="62708"/>
    <lineage>
        <taxon>Eukaryota</taxon>
        <taxon>Fungi</taxon>
        <taxon>Dikarya</taxon>
        <taxon>Ascomycota</taxon>
        <taxon>Pezizomycotina</taxon>
        <taxon>Leotiomycetes</taxon>
        <taxon>Erysiphales</taxon>
        <taxon>Erysiphaceae</taxon>
        <taxon>Golovinomyces</taxon>
    </lineage>
</organism>
<reference evidence="2 3" key="1">
    <citation type="journal article" date="2018" name="BMC Genomics">
        <title>Comparative genome analyses reveal sequence features reflecting distinct modes of host-adaptation between dicot and monocot powdery mildew.</title>
        <authorList>
            <person name="Wu Y."/>
            <person name="Ma X."/>
            <person name="Pan Z."/>
            <person name="Kale S.D."/>
            <person name="Song Y."/>
            <person name="King H."/>
            <person name="Zhang Q."/>
            <person name="Presley C."/>
            <person name="Deng X."/>
            <person name="Wei C.I."/>
            <person name="Xiao S."/>
        </authorList>
    </citation>
    <scope>NUCLEOTIDE SEQUENCE [LARGE SCALE GENOMIC DNA]</scope>
    <source>
        <strain evidence="2">UCSC1</strain>
    </source>
</reference>